<gene>
    <name evidence="5" type="ORF">H9697_07880</name>
</gene>
<dbReference type="PIRSF" id="PIRSF000441">
    <property type="entry name" value="CysE"/>
    <property type="match status" value="1"/>
</dbReference>
<evidence type="ECO:0000256" key="1">
    <source>
        <dbReference type="ARBA" id="ARBA00007274"/>
    </source>
</evidence>
<dbReference type="GO" id="GO:0005737">
    <property type="term" value="C:cytoplasm"/>
    <property type="evidence" value="ECO:0007669"/>
    <property type="project" value="InterPro"/>
</dbReference>
<dbReference type="Proteomes" id="UP000823902">
    <property type="component" value="Unassembled WGS sequence"/>
</dbReference>
<keyword evidence="3" id="KW-0808">Transferase</keyword>
<dbReference type="CDD" id="cd03354">
    <property type="entry name" value="LbH_SAT"/>
    <property type="match status" value="1"/>
</dbReference>
<dbReference type="InterPro" id="IPR005881">
    <property type="entry name" value="Ser_O-AcTrfase"/>
</dbReference>
<organism evidence="5 6">
    <name type="scientific">Candidatus Mediterraneibacter faecavium</name>
    <dbReference type="NCBI Taxonomy" id="2838668"/>
    <lineage>
        <taxon>Bacteria</taxon>
        <taxon>Bacillati</taxon>
        <taxon>Bacillota</taxon>
        <taxon>Clostridia</taxon>
        <taxon>Lachnospirales</taxon>
        <taxon>Lachnospiraceae</taxon>
        <taxon>Mediterraneibacter</taxon>
    </lineage>
</organism>
<protein>
    <recommendedName>
        <fullName evidence="2">Serine acetyltransferase</fullName>
    </recommendedName>
</protein>
<evidence type="ECO:0000256" key="4">
    <source>
        <dbReference type="ARBA" id="ARBA00023315"/>
    </source>
</evidence>
<dbReference type="AlphaFoldDB" id="A0A9D2TNE4"/>
<dbReference type="PANTHER" id="PTHR42811">
    <property type="entry name" value="SERINE ACETYLTRANSFERASE"/>
    <property type="match status" value="1"/>
</dbReference>
<dbReference type="InterPro" id="IPR011004">
    <property type="entry name" value="Trimer_LpxA-like_sf"/>
</dbReference>
<proteinExistence type="inferred from homology"/>
<dbReference type="InterPro" id="IPR001451">
    <property type="entry name" value="Hexapep"/>
</dbReference>
<comment type="similarity">
    <text evidence="1">Belongs to the transferase hexapeptide repeat family.</text>
</comment>
<comment type="caution">
    <text evidence="5">The sequence shown here is derived from an EMBL/GenBank/DDBJ whole genome shotgun (WGS) entry which is preliminary data.</text>
</comment>
<evidence type="ECO:0000313" key="6">
    <source>
        <dbReference type="Proteomes" id="UP000823902"/>
    </source>
</evidence>
<reference evidence="5" key="2">
    <citation type="submission" date="2021-04" db="EMBL/GenBank/DDBJ databases">
        <authorList>
            <person name="Gilroy R."/>
        </authorList>
    </citation>
    <scope>NUCLEOTIDE SEQUENCE</scope>
    <source>
        <strain evidence="5">CHK196-7946</strain>
    </source>
</reference>
<evidence type="ECO:0000256" key="2">
    <source>
        <dbReference type="ARBA" id="ARBA00018522"/>
    </source>
</evidence>
<dbReference type="InterPro" id="IPR045304">
    <property type="entry name" value="LbH_SAT"/>
</dbReference>
<dbReference type="EMBL" id="DWVY01000042">
    <property type="protein sequence ID" value="HJC74847.1"/>
    <property type="molecule type" value="Genomic_DNA"/>
</dbReference>
<accession>A0A9D2TNE4</accession>
<sequence>MNVFWKSAAYLYKHNCNWGGYCFEKISYLLGGNAISAKASIGEGTVFEHRGLGCVVHAKSKIGKNCIIFQSVTIGSRYKNGYWESAMPPVIEDGVIIGAGAVILGNITIGTGAHIGANAVCITDIPAYSTAVGIPAKIVKTRQIE</sequence>
<keyword evidence="4" id="KW-0012">Acyltransferase</keyword>
<reference evidence="5" key="1">
    <citation type="journal article" date="2021" name="PeerJ">
        <title>Extensive microbial diversity within the chicken gut microbiome revealed by metagenomics and culture.</title>
        <authorList>
            <person name="Gilroy R."/>
            <person name="Ravi A."/>
            <person name="Getino M."/>
            <person name="Pursley I."/>
            <person name="Horton D.L."/>
            <person name="Alikhan N.F."/>
            <person name="Baker D."/>
            <person name="Gharbi K."/>
            <person name="Hall N."/>
            <person name="Watson M."/>
            <person name="Adriaenssens E.M."/>
            <person name="Foster-Nyarko E."/>
            <person name="Jarju S."/>
            <person name="Secka A."/>
            <person name="Antonio M."/>
            <person name="Oren A."/>
            <person name="Chaudhuri R.R."/>
            <person name="La Ragione R."/>
            <person name="Hildebrand F."/>
            <person name="Pallen M.J."/>
        </authorList>
    </citation>
    <scope>NUCLEOTIDE SEQUENCE</scope>
    <source>
        <strain evidence="5">CHK196-7946</strain>
    </source>
</reference>
<dbReference type="GO" id="GO:0009001">
    <property type="term" value="F:serine O-acetyltransferase activity"/>
    <property type="evidence" value="ECO:0007669"/>
    <property type="project" value="InterPro"/>
</dbReference>
<name>A0A9D2TNE4_9FIRM</name>
<dbReference type="SUPFAM" id="SSF51161">
    <property type="entry name" value="Trimeric LpxA-like enzymes"/>
    <property type="match status" value="1"/>
</dbReference>
<evidence type="ECO:0000256" key="3">
    <source>
        <dbReference type="ARBA" id="ARBA00022679"/>
    </source>
</evidence>
<dbReference type="Gene3D" id="2.160.10.10">
    <property type="entry name" value="Hexapeptide repeat proteins"/>
    <property type="match status" value="1"/>
</dbReference>
<evidence type="ECO:0000313" key="5">
    <source>
        <dbReference type="EMBL" id="HJC74847.1"/>
    </source>
</evidence>
<dbReference type="Pfam" id="PF00132">
    <property type="entry name" value="Hexapep"/>
    <property type="match status" value="1"/>
</dbReference>
<dbReference type="GO" id="GO:0006535">
    <property type="term" value="P:cysteine biosynthetic process from serine"/>
    <property type="evidence" value="ECO:0007669"/>
    <property type="project" value="InterPro"/>
</dbReference>